<evidence type="ECO:0000256" key="1">
    <source>
        <dbReference type="ARBA" id="ARBA00023235"/>
    </source>
</evidence>
<dbReference type="eggNOG" id="COG1187">
    <property type="taxonomic scope" value="Bacteria"/>
</dbReference>
<keyword evidence="2" id="KW-0694">RNA-binding</keyword>
<dbReference type="InterPro" id="IPR042092">
    <property type="entry name" value="PsdUridine_s_RsuA/RluB/E/F_cat"/>
</dbReference>
<dbReference type="PANTHER" id="PTHR47683:SF4">
    <property type="entry name" value="PSEUDOURIDINE SYNTHASE"/>
    <property type="match status" value="1"/>
</dbReference>
<dbReference type="SUPFAM" id="SSF55120">
    <property type="entry name" value="Pseudouridine synthase"/>
    <property type="match status" value="1"/>
</dbReference>
<dbReference type="Proteomes" id="UP000002415">
    <property type="component" value="Chromosome"/>
</dbReference>
<dbReference type="STRING" id="381764.Fnod_0099"/>
<dbReference type="SUPFAM" id="SSF55174">
    <property type="entry name" value="Alpha-L RNA-binding motif"/>
    <property type="match status" value="1"/>
</dbReference>
<dbReference type="InterPro" id="IPR020103">
    <property type="entry name" value="PsdUridine_synth_cat_dom_sf"/>
</dbReference>
<name>A7HJ83_FERNB</name>
<dbReference type="GO" id="GO:0000455">
    <property type="term" value="P:enzyme-directed rRNA pseudouridine synthesis"/>
    <property type="evidence" value="ECO:0007669"/>
    <property type="project" value="UniProtKB-ARBA"/>
</dbReference>
<dbReference type="Pfam" id="PF00849">
    <property type="entry name" value="PseudoU_synth_2"/>
    <property type="match status" value="1"/>
</dbReference>
<evidence type="ECO:0000313" key="4">
    <source>
        <dbReference type="EMBL" id="ABS59966.1"/>
    </source>
</evidence>
<dbReference type="InterPro" id="IPR036986">
    <property type="entry name" value="S4_RNA-bd_sf"/>
</dbReference>
<dbReference type="InterPro" id="IPR000748">
    <property type="entry name" value="PsdUridine_synth_RsuA/RluB/E/F"/>
</dbReference>
<dbReference type="Gene3D" id="3.30.70.580">
    <property type="entry name" value="Pseudouridine synthase I, catalytic domain, N-terminal subdomain"/>
    <property type="match status" value="1"/>
</dbReference>
<dbReference type="KEGG" id="fno:Fnod_0099"/>
<evidence type="ECO:0000256" key="2">
    <source>
        <dbReference type="PROSITE-ProRule" id="PRU00182"/>
    </source>
</evidence>
<accession>A7HJ83</accession>
<dbReference type="InterPro" id="IPR050343">
    <property type="entry name" value="RsuA_PseudoU_synthase"/>
</dbReference>
<dbReference type="GO" id="GO:0120159">
    <property type="term" value="F:rRNA pseudouridine synthase activity"/>
    <property type="evidence" value="ECO:0007669"/>
    <property type="project" value="UniProtKB-ARBA"/>
</dbReference>
<dbReference type="PROSITE" id="PS50889">
    <property type="entry name" value="S4"/>
    <property type="match status" value="1"/>
</dbReference>
<proteinExistence type="predicted"/>
<keyword evidence="1" id="KW-0413">Isomerase</keyword>
<dbReference type="Gene3D" id="3.10.290.10">
    <property type="entry name" value="RNA-binding S4 domain"/>
    <property type="match status" value="1"/>
</dbReference>
<organism evidence="4 5">
    <name type="scientific">Fervidobacterium nodosum (strain ATCC 35602 / DSM 5306 / Rt17-B1)</name>
    <dbReference type="NCBI Taxonomy" id="381764"/>
    <lineage>
        <taxon>Bacteria</taxon>
        <taxon>Thermotogati</taxon>
        <taxon>Thermotogota</taxon>
        <taxon>Thermotogae</taxon>
        <taxon>Thermotogales</taxon>
        <taxon>Fervidobacteriaceae</taxon>
        <taxon>Fervidobacterium</taxon>
    </lineage>
</organism>
<dbReference type="Pfam" id="PF01479">
    <property type="entry name" value="S4"/>
    <property type="match status" value="1"/>
</dbReference>
<evidence type="ECO:0000313" key="5">
    <source>
        <dbReference type="Proteomes" id="UP000002415"/>
    </source>
</evidence>
<dbReference type="InterPro" id="IPR020094">
    <property type="entry name" value="TruA/RsuA/RluB/E/F_N"/>
</dbReference>
<dbReference type="EMBL" id="CP000771">
    <property type="protein sequence ID" value="ABS59966.1"/>
    <property type="molecule type" value="Genomic_DNA"/>
</dbReference>
<feature type="domain" description="RNA-binding S4" evidence="3">
    <location>
        <begin position="15"/>
        <end position="74"/>
    </location>
</feature>
<dbReference type="Gene3D" id="3.30.70.1560">
    <property type="entry name" value="Alpha-L RNA-binding motif"/>
    <property type="match status" value="1"/>
</dbReference>
<dbReference type="RefSeq" id="WP_011993289.1">
    <property type="nucleotide sequence ID" value="NC_009718.1"/>
</dbReference>
<dbReference type="OrthoDB" id="9807213at2"/>
<sequence>MSKKISKKESEIKSIRLDKFLSNAHIGTRNEVKKIIKEGRVSVNFEIIRNPDFHVKLDDIIELDGNRIEPHKNVYIIFHKPSGFVSTTSDREPSVLNLIDHPYLNELHIAGRLDKDVEGLLILTNDGEFTHNLISPKKHIEKEYWIYTKENVEVTQNMVKMVSEGIELEKGTKTLPGKIRKVSEKIISLTIVEGKYHQVKKMCISLGIEWEKIVRVRIGNLTLEGLEKGKWKELSKEEISKFIFG</sequence>
<dbReference type="SMART" id="SM00363">
    <property type="entry name" value="S4"/>
    <property type="match status" value="1"/>
</dbReference>
<protein>
    <submittedName>
        <fullName evidence="4">RNA-binding S4 domain protein</fullName>
    </submittedName>
</protein>
<dbReference type="GO" id="GO:0003723">
    <property type="term" value="F:RNA binding"/>
    <property type="evidence" value="ECO:0007669"/>
    <property type="project" value="UniProtKB-KW"/>
</dbReference>
<keyword evidence="5" id="KW-1185">Reference proteome</keyword>
<dbReference type="PANTHER" id="PTHR47683">
    <property type="entry name" value="PSEUDOURIDINE SYNTHASE FAMILY PROTEIN-RELATED"/>
    <property type="match status" value="1"/>
</dbReference>
<dbReference type="CDD" id="cd00165">
    <property type="entry name" value="S4"/>
    <property type="match status" value="1"/>
</dbReference>
<dbReference type="InterPro" id="IPR002942">
    <property type="entry name" value="S4_RNA-bd"/>
</dbReference>
<evidence type="ECO:0000259" key="3">
    <source>
        <dbReference type="SMART" id="SM00363"/>
    </source>
</evidence>
<dbReference type="NCBIfam" id="TIGR00093">
    <property type="entry name" value="pseudouridine synthase"/>
    <property type="match status" value="1"/>
</dbReference>
<dbReference type="HOGENOM" id="CLU_024979_1_2_0"/>
<reference evidence="4 5" key="2">
    <citation type="journal article" date="2009" name="Proc. Natl. Acad. Sci. U.S.A.">
        <title>On the chimeric nature, thermophilic origin, and phylogenetic placement of the Thermotogales.</title>
        <authorList>
            <person name="Zhaxybayeva O."/>
            <person name="Swithers K.S."/>
            <person name="Lapierre P."/>
            <person name="Fournier G.P."/>
            <person name="Bickhart D.M."/>
            <person name="DeBoy R.T."/>
            <person name="Nelson K.E."/>
            <person name="Nesbo C.L."/>
            <person name="Doolittle W.F."/>
            <person name="Gogarten J.P."/>
            <person name="Noll K.M."/>
        </authorList>
    </citation>
    <scope>NUCLEOTIDE SEQUENCE [LARGE SCALE GENOMIC DNA]</scope>
    <source>
        <strain evidence="5">ATCC 35602 / DSM 5306 / Rt17-B1</strain>
    </source>
</reference>
<gene>
    <name evidence="4" type="ordered locus">Fnod_0099</name>
</gene>
<dbReference type="InterPro" id="IPR006145">
    <property type="entry name" value="PsdUridine_synth_RsuA/RluA"/>
</dbReference>
<reference evidence="4 5" key="1">
    <citation type="submission" date="2007-07" db="EMBL/GenBank/DDBJ databases">
        <title>Complete sequence of Fervidobacterium nodosum Rt17-B1.</title>
        <authorList>
            <consortium name="US DOE Joint Genome Institute"/>
            <person name="Copeland A."/>
            <person name="Lucas S."/>
            <person name="Lapidus A."/>
            <person name="Barry K."/>
            <person name="Glavina del Rio T."/>
            <person name="Dalin E."/>
            <person name="Tice H."/>
            <person name="Pitluck S."/>
            <person name="Saunders E."/>
            <person name="Brettin T."/>
            <person name="Bruce D."/>
            <person name="Detter J.C."/>
            <person name="Han C."/>
            <person name="Schmutz J."/>
            <person name="Larimer F."/>
            <person name="Land M."/>
            <person name="Hauser L."/>
            <person name="Kyrpides N."/>
            <person name="Mikhailova N."/>
            <person name="Nelson K."/>
            <person name="Gogarten J.P."/>
            <person name="Noll K."/>
            <person name="Richardson P."/>
        </authorList>
    </citation>
    <scope>NUCLEOTIDE SEQUENCE [LARGE SCALE GENOMIC DNA]</scope>
    <source>
        <strain evidence="5">ATCC 35602 / DSM 5306 / Rt17-B1</strain>
    </source>
</reference>
<dbReference type="AlphaFoldDB" id="A7HJ83"/>